<keyword evidence="2" id="KW-1185">Reference proteome</keyword>
<dbReference type="EMBL" id="JARGYT010000001">
    <property type="protein sequence ID" value="MDZ5761680.1"/>
    <property type="molecule type" value="Genomic_DNA"/>
</dbReference>
<evidence type="ECO:0000313" key="1">
    <source>
        <dbReference type="EMBL" id="MDZ5761680.1"/>
    </source>
</evidence>
<organism evidence="1 2">
    <name type="scientific">Candidatus Cyrtobacter comes</name>
    <dbReference type="NCBI Taxonomy" id="675776"/>
    <lineage>
        <taxon>Bacteria</taxon>
        <taxon>Pseudomonadati</taxon>
        <taxon>Pseudomonadota</taxon>
        <taxon>Alphaproteobacteria</taxon>
        <taxon>Rickettsiales</taxon>
        <taxon>Candidatus Midichloriaceae</taxon>
        <taxon>Candidatus Cyrtobacter</taxon>
    </lineage>
</organism>
<name>A0ABU5L727_9RICK</name>
<dbReference type="Proteomes" id="UP001293791">
    <property type="component" value="Unassembled WGS sequence"/>
</dbReference>
<comment type="caution">
    <text evidence="1">The sequence shown here is derived from an EMBL/GenBank/DDBJ whole genome shotgun (WGS) entry which is preliminary data.</text>
</comment>
<evidence type="ECO:0000313" key="2">
    <source>
        <dbReference type="Proteomes" id="UP001293791"/>
    </source>
</evidence>
<dbReference type="RefSeq" id="WP_322497193.1">
    <property type="nucleotide sequence ID" value="NZ_JARGYT010000001.1"/>
</dbReference>
<proteinExistence type="predicted"/>
<accession>A0ABU5L727</accession>
<gene>
    <name evidence="1" type="ORF">Cyrtocomes_00036</name>
</gene>
<reference evidence="1 2" key="1">
    <citation type="submission" date="2023-02" db="EMBL/GenBank/DDBJ databases">
        <title>Host association and intracellularity evolved multiple times independently in the Rickettsiales.</title>
        <authorList>
            <person name="Castelli M."/>
            <person name="Nardi T."/>
            <person name="Gammuto L."/>
            <person name="Bellinzona G."/>
            <person name="Sabaneyeva E."/>
            <person name="Potekhin A."/>
            <person name="Serra V."/>
            <person name="Petroni G."/>
            <person name="Sassera D."/>
        </authorList>
    </citation>
    <scope>NUCLEOTIDE SEQUENCE [LARGE SCALE GENOMIC DNA]</scope>
    <source>
        <strain evidence="1 2">BOD18</strain>
    </source>
</reference>
<sequence length="232" mass="25782">MSKSSTIDINLESPKTDNTQRLALHRGRLLKLMEACNDKLQERGTTEKETQAIASLLQTVLSTLDRTTKESITIGHKELEECGIDITKANQVLGTTTRSNNKSIDSGNISIDSKLLDTIGTNEPFKKPLKNAKIFLDAVRSKSDTIDKNQNIVTAADSTVEVVDKLVEPTPDTTHEKQIEQDSFIRKFLIAIKDVVNSMLSCLGIKTMNNNKHQDRLTAERTNSVSEVRSRS</sequence>
<protein>
    <submittedName>
        <fullName evidence="1">Uncharacterized protein</fullName>
    </submittedName>
</protein>